<proteinExistence type="predicted"/>
<gene>
    <name evidence="1" type="ORF">PENTCL1PPCAC_21854</name>
</gene>
<name>A0AAV5TZT7_9BILA</name>
<dbReference type="Proteomes" id="UP001432027">
    <property type="component" value="Unassembled WGS sequence"/>
</dbReference>
<accession>A0AAV5TZT7</accession>
<comment type="caution">
    <text evidence="1">The sequence shown here is derived from an EMBL/GenBank/DDBJ whole genome shotgun (WGS) entry which is preliminary data.</text>
</comment>
<keyword evidence="2" id="KW-1185">Reference proteome</keyword>
<sequence length="292" mass="33176">MFPFKMLQFFSRSGWSIGTVMRVVFPVSKKSGGSEQLGGRARWYGDWSALFRPLPIEFSPKLESELDVSCRRTMLIRSLTYYMVHMIYGQGQGEIEDINRLHEFVLSLPDAFRLGGNTIVIDGLNRGDLLNDIAVFGPSCNIIVIWRKGVKYSNDFERSVEESNGRIRVHRVTPHKSEVDDICASIIALCTNGQLYTNDAISNHLDNFEIYCKISLCASGVFQRTILFPMAVNTIDIHSSSLFRCSSTQMRFFSSYLFLAQTICTYCTFCQFATPFVTLLFSVFGYDHISVE</sequence>
<evidence type="ECO:0000313" key="1">
    <source>
        <dbReference type="EMBL" id="GMS99679.1"/>
    </source>
</evidence>
<evidence type="ECO:0000313" key="2">
    <source>
        <dbReference type="Proteomes" id="UP001432027"/>
    </source>
</evidence>
<protein>
    <submittedName>
        <fullName evidence="1">Uncharacterized protein</fullName>
    </submittedName>
</protein>
<dbReference type="EMBL" id="BTSX01000005">
    <property type="protein sequence ID" value="GMS99679.1"/>
    <property type="molecule type" value="Genomic_DNA"/>
</dbReference>
<dbReference type="AlphaFoldDB" id="A0AAV5TZT7"/>
<organism evidence="1 2">
    <name type="scientific">Pristionchus entomophagus</name>
    <dbReference type="NCBI Taxonomy" id="358040"/>
    <lineage>
        <taxon>Eukaryota</taxon>
        <taxon>Metazoa</taxon>
        <taxon>Ecdysozoa</taxon>
        <taxon>Nematoda</taxon>
        <taxon>Chromadorea</taxon>
        <taxon>Rhabditida</taxon>
        <taxon>Rhabditina</taxon>
        <taxon>Diplogasteromorpha</taxon>
        <taxon>Diplogasteroidea</taxon>
        <taxon>Neodiplogasteridae</taxon>
        <taxon>Pristionchus</taxon>
    </lineage>
</organism>
<reference evidence="1" key="1">
    <citation type="submission" date="2023-10" db="EMBL/GenBank/DDBJ databases">
        <title>Genome assembly of Pristionchus species.</title>
        <authorList>
            <person name="Yoshida K."/>
            <person name="Sommer R.J."/>
        </authorList>
    </citation>
    <scope>NUCLEOTIDE SEQUENCE</scope>
    <source>
        <strain evidence="1">RS0144</strain>
    </source>
</reference>